<sequence length="234" mass="26524">METNNQPPTPPPPPPPLRYSSSASSLSAQLFGDNDLPHSSAGIFASILPPPSTGTVDYLAATGYQHSTIDTAFEEWQETPAVCDAQNLCNMRPWIARSAENVAKNTVNANSGVMNMERRSIFQERIEPCPLSSSIYYGGQEDMYVRSSTDLTSKSYTKFFIEENSKDDPNHLQSATRGNWWQGNSWRHGSCSLRFMLHMWKMICMFRFWFGKLRQPHYAVWSGTTEKRELKPGR</sequence>
<proteinExistence type="predicted"/>
<name>A0ACB9IDW0_9ASTR</name>
<organism evidence="1 2">
    <name type="scientific">Smallanthus sonchifolius</name>
    <dbReference type="NCBI Taxonomy" id="185202"/>
    <lineage>
        <taxon>Eukaryota</taxon>
        <taxon>Viridiplantae</taxon>
        <taxon>Streptophyta</taxon>
        <taxon>Embryophyta</taxon>
        <taxon>Tracheophyta</taxon>
        <taxon>Spermatophyta</taxon>
        <taxon>Magnoliopsida</taxon>
        <taxon>eudicotyledons</taxon>
        <taxon>Gunneridae</taxon>
        <taxon>Pentapetalae</taxon>
        <taxon>asterids</taxon>
        <taxon>campanulids</taxon>
        <taxon>Asterales</taxon>
        <taxon>Asteraceae</taxon>
        <taxon>Asteroideae</taxon>
        <taxon>Heliantheae alliance</taxon>
        <taxon>Millerieae</taxon>
        <taxon>Smallanthus</taxon>
    </lineage>
</organism>
<accession>A0ACB9IDW0</accession>
<keyword evidence="2" id="KW-1185">Reference proteome</keyword>
<protein>
    <submittedName>
        <fullName evidence="1">Uncharacterized protein</fullName>
    </submittedName>
</protein>
<evidence type="ECO:0000313" key="1">
    <source>
        <dbReference type="EMBL" id="KAI3806439.1"/>
    </source>
</evidence>
<dbReference type="EMBL" id="CM042025">
    <property type="protein sequence ID" value="KAI3806439.1"/>
    <property type="molecule type" value="Genomic_DNA"/>
</dbReference>
<evidence type="ECO:0000313" key="2">
    <source>
        <dbReference type="Proteomes" id="UP001056120"/>
    </source>
</evidence>
<reference evidence="2" key="1">
    <citation type="journal article" date="2022" name="Mol. Ecol. Resour.">
        <title>The genomes of chicory, endive, great burdock and yacon provide insights into Asteraceae palaeo-polyploidization history and plant inulin production.</title>
        <authorList>
            <person name="Fan W."/>
            <person name="Wang S."/>
            <person name="Wang H."/>
            <person name="Wang A."/>
            <person name="Jiang F."/>
            <person name="Liu H."/>
            <person name="Zhao H."/>
            <person name="Xu D."/>
            <person name="Zhang Y."/>
        </authorList>
    </citation>
    <scope>NUCLEOTIDE SEQUENCE [LARGE SCALE GENOMIC DNA]</scope>
    <source>
        <strain evidence="2">cv. Yunnan</strain>
    </source>
</reference>
<reference evidence="1 2" key="2">
    <citation type="journal article" date="2022" name="Mol. Ecol. Resour.">
        <title>The genomes of chicory, endive, great burdock and yacon provide insights into Asteraceae paleo-polyploidization history and plant inulin production.</title>
        <authorList>
            <person name="Fan W."/>
            <person name="Wang S."/>
            <person name="Wang H."/>
            <person name="Wang A."/>
            <person name="Jiang F."/>
            <person name="Liu H."/>
            <person name="Zhao H."/>
            <person name="Xu D."/>
            <person name="Zhang Y."/>
        </authorList>
    </citation>
    <scope>NUCLEOTIDE SEQUENCE [LARGE SCALE GENOMIC DNA]</scope>
    <source>
        <strain evidence="2">cv. Yunnan</strain>
        <tissue evidence="1">Leaves</tissue>
    </source>
</reference>
<gene>
    <name evidence="1" type="ORF">L1987_22344</name>
</gene>
<comment type="caution">
    <text evidence="1">The sequence shown here is derived from an EMBL/GenBank/DDBJ whole genome shotgun (WGS) entry which is preliminary data.</text>
</comment>
<dbReference type="Proteomes" id="UP001056120">
    <property type="component" value="Linkage Group LG08"/>
</dbReference>